<dbReference type="GO" id="GO:0005886">
    <property type="term" value="C:plasma membrane"/>
    <property type="evidence" value="ECO:0007669"/>
    <property type="project" value="UniProtKB-SubCell"/>
</dbReference>
<feature type="transmembrane region" description="Helical" evidence="6">
    <location>
        <begin position="58"/>
        <end position="75"/>
    </location>
</feature>
<evidence type="ECO:0000256" key="4">
    <source>
        <dbReference type="ARBA" id="ARBA00022989"/>
    </source>
</evidence>
<dbReference type="HOGENOM" id="CLU_034180_13_2_11"/>
<dbReference type="KEGG" id="mph:MLP_36310"/>
<dbReference type="GO" id="GO:0022857">
    <property type="term" value="F:transmembrane transporter activity"/>
    <property type="evidence" value="ECO:0007669"/>
    <property type="project" value="InterPro"/>
</dbReference>
<keyword evidence="3 6" id="KW-0812">Transmembrane</keyword>
<dbReference type="SUPFAM" id="SSF103473">
    <property type="entry name" value="MFS general substrate transporter"/>
    <property type="match status" value="1"/>
</dbReference>
<feature type="transmembrane region" description="Helical" evidence="6">
    <location>
        <begin position="388"/>
        <end position="407"/>
    </location>
</feature>
<feature type="transmembrane region" description="Helical" evidence="6">
    <location>
        <begin position="238"/>
        <end position="255"/>
    </location>
</feature>
<evidence type="ECO:0000313" key="7">
    <source>
        <dbReference type="EMBL" id="BAK36645.1"/>
    </source>
</evidence>
<dbReference type="CDD" id="cd06173">
    <property type="entry name" value="MFS_MefA_like"/>
    <property type="match status" value="1"/>
</dbReference>
<dbReference type="InterPro" id="IPR036259">
    <property type="entry name" value="MFS_trans_sf"/>
</dbReference>
<feature type="transmembrane region" description="Helical" evidence="6">
    <location>
        <begin position="365"/>
        <end position="382"/>
    </location>
</feature>
<evidence type="ECO:0000256" key="5">
    <source>
        <dbReference type="ARBA" id="ARBA00023136"/>
    </source>
</evidence>
<feature type="transmembrane region" description="Helical" evidence="6">
    <location>
        <begin position="21"/>
        <end position="46"/>
    </location>
</feature>
<feature type="transmembrane region" description="Helical" evidence="6">
    <location>
        <begin position="261"/>
        <end position="281"/>
    </location>
</feature>
<evidence type="ECO:0000256" key="1">
    <source>
        <dbReference type="ARBA" id="ARBA00004651"/>
    </source>
</evidence>
<evidence type="ECO:0000256" key="3">
    <source>
        <dbReference type="ARBA" id="ARBA00022692"/>
    </source>
</evidence>
<dbReference type="Pfam" id="PF07690">
    <property type="entry name" value="MFS_1"/>
    <property type="match status" value="1"/>
</dbReference>
<evidence type="ECO:0000313" key="8">
    <source>
        <dbReference type="Proteomes" id="UP000007947"/>
    </source>
</evidence>
<evidence type="ECO:0000256" key="6">
    <source>
        <dbReference type="SAM" id="Phobius"/>
    </source>
</evidence>
<protein>
    <submittedName>
        <fullName evidence="7">Putative major facilitator superfamily transporter</fullName>
    </submittedName>
</protein>
<dbReference type="InterPro" id="IPR011701">
    <property type="entry name" value="MFS"/>
</dbReference>
<reference evidence="7 8" key="1">
    <citation type="submission" date="2011-05" db="EMBL/GenBank/DDBJ databases">
        <title>Whole genome sequence of Microlunatus phosphovorus NM-1.</title>
        <authorList>
            <person name="Hosoyama A."/>
            <person name="Sasaki K."/>
            <person name="Harada T."/>
            <person name="Igarashi R."/>
            <person name="Kawakoshi A."/>
            <person name="Sasagawa M."/>
            <person name="Fukada J."/>
            <person name="Nakamura S."/>
            <person name="Katano Y."/>
            <person name="Hanada S."/>
            <person name="Kamagata Y."/>
            <person name="Nakamura N."/>
            <person name="Yamazaki S."/>
            <person name="Fujita N."/>
        </authorList>
    </citation>
    <scope>NUCLEOTIDE SEQUENCE [LARGE SCALE GENOMIC DNA]</scope>
    <source>
        <strain evidence="8">ATCC 700054 / DSM 10555 / JCM 9379 / NBRC 101784 / NCIMB 13414 / VKM Ac-1990 / NM-1</strain>
    </source>
</reference>
<accession>F5XP05</accession>
<feature type="transmembrane region" description="Helical" evidence="6">
    <location>
        <begin position="87"/>
        <end position="116"/>
    </location>
</feature>
<keyword evidence="8" id="KW-1185">Reference proteome</keyword>
<dbReference type="Proteomes" id="UP000007947">
    <property type="component" value="Chromosome"/>
</dbReference>
<comment type="subcellular location">
    <subcellularLocation>
        <location evidence="1">Cell membrane</location>
        <topology evidence="1">Multi-pass membrane protein</topology>
    </subcellularLocation>
</comment>
<feature type="transmembrane region" description="Helical" evidence="6">
    <location>
        <begin position="293"/>
        <end position="312"/>
    </location>
</feature>
<dbReference type="AlphaFoldDB" id="F5XP05"/>
<dbReference type="PANTHER" id="PTHR23513:SF6">
    <property type="entry name" value="MAJOR FACILITATOR SUPERFAMILY ASSOCIATED DOMAIN-CONTAINING PROTEIN"/>
    <property type="match status" value="1"/>
</dbReference>
<dbReference type="eggNOG" id="COG2814">
    <property type="taxonomic scope" value="Bacteria"/>
</dbReference>
<gene>
    <name evidence="7" type="ordered locus">MLP_36310</name>
</gene>
<sequence length="416" mass="43113">MNLRNRRVDLPPGFRRFWWGEAVSGFGTAVTLLALQTLVVVTLHGGAVEVGWLSSARWLPYLVLGLVVGALVDRVRRRPVMVATDLIRAILLGAIPVTWLLGVLTFPLLLVIVLLFGTVTLVNDAASMSFVPRLVPRDQLQRAHARLDGADAVAQTAGPAVAGALIRVIGAPLAVLVDAISYLFSAAMVATLRSVPEPAAASSAKLDVRALTAEIRDGVRWVYGGSGLARLAAGTHTWFAAQATLLVAVAPYAFLQLDLSAFQLGLVYGAAGVGALGGAVLSTTLGHRLGTGGAIICAYAVSGGAVVVMLAAGFVPAGWTAAAVLGVGQFGHGWAMGLSNSHEMTYRQALTPDGLQARTNTTMRSLNRAVVVVVSPLAGLAADRLGFAPTLAAAAMIFVVAAAILALSPIRRARIS</sequence>
<keyword evidence="4 6" id="KW-1133">Transmembrane helix</keyword>
<dbReference type="Gene3D" id="1.20.1250.20">
    <property type="entry name" value="MFS general substrate transporter like domains"/>
    <property type="match status" value="1"/>
</dbReference>
<dbReference type="STRING" id="1032480.MLP_36310"/>
<proteinExistence type="predicted"/>
<organism evidence="7 8">
    <name type="scientific">Microlunatus phosphovorus (strain ATCC 700054 / DSM 10555 / JCM 9379 / NBRC 101784 / NCIMB 13414 / VKM Ac-1990 / NM-1)</name>
    <dbReference type="NCBI Taxonomy" id="1032480"/>
    <lineage>
        <taxon>Bacteria</taxon>
        <taxon>Bacillati</taxon>
        <taxon>Actinomycetota</taxon>
        <taxon>Actinomycetes</taxon>
        <taxon>Propionibacteriales</taxon>
        <taxon>Propionibacteriaceae</taxon>
        <taxon>Microlunatus</taxon>
    </lineage>
</organism>
<name>F5XP05_MICPN</name>
<feature type="transmembrane region" description="Helical" evidence="6">
    <location>
        <begin position="318"/>
        <end position="338"/>
    </location>
</feature>
<keyword evidence="2" id="KW-1003">Cell membrane</keyword>
<dbReference type="RefSeq" id="WP_013864494.1">
    <property type="nucleotide sequence ID" value="NC_015635.1"/>
</dbReference>
<dbReference type="EMBL" id="AP012204">
    <property type="protein sequence ID" value="BAK36645.1"/>
    <property type="molecule type" value="Genomic_DNA"/>
</dbReference>
<feature type="transmembrane region" description="Helical" evidence="6">
    <location>
        <begin position="164"/>
        <end position="184"/>
    </location>
</feature>
<evidence type="ECO:0000256" key="2">
    <source>
        <dbReference type="ARBA" id="ARBA00022475"/>
    </source>
</evidence>
<dbReference type="PANTHER" id="PTHR23513">
    <property type="entry name" value="INTEGRAL MEMBRANE EFFLUX PROTEIN-RELATED"/>
    <property type="match status" value="1"/>
</dbReference>
<keyword evidence="5 6" id="KW-0472">Membrane</keyword>